<evidence type="ECO:0000313" key="3">
    <source>
        <dbReference type="Proteomes" id="UP000257109"/>
    </source>
</evidence>
<protein>
    <submittedName>
        <fullName evidence="2">Uncharacterized protein</fullName>
    </submittedName>
</protein>
<evidence type="ECO:0000256" key="1">
    <source>
        <dbReference type="SAM" id="SignalP"/>
    </source>
</evidence>
<organism evidence="2 3">
    <name type="scientific">Mucuna pruriens</name>
    <name type="common">Velvet bean</name>
    <name type="synonym">Dolichos pruriens</name>
    <dbReference type="NCBI Taxonomy" id="157652"/>
    <lineage>
        <taxon>Eukaryota</taxon>
        <taxon>Viridiplantae</taxon>
        <taxon>Streptophyta</taxon>
        <taxon>Embryophyta</taxon>
        <taxon>Tracheophyta</taxon>
        <taxon>Spermatophyta</taxon>
        <taxon>Magnoliopsida</taxon>
        <taxon>eudicotyledons</taxon>
        <taxon>Gunneridae</taxon>
        <taxon>Pentapetalae</taxon>
        <taxon>rosids</taxon>
        <taxon>fabids</taxon>
        <taxon>Fabales</taxon>
        <taxon>Fabaceae</taxon>
        <taxon>Papilionoideae</taxon>
        <taxon>50 kb inversion clade</taxon>
        <taxon>NPAAA clade</taxon>
        <taxon>indigoferoid/millettioid clade</taxon>
        <taxon>Phaseoleae</taxon>
        <taxon>Mucuna</taxon>
    </lineage>
</organism>
<keyword evidence="3" id="KW-1185">Reference proteome</keyword>
<reference evidence="2" key="1">
    <citation type="submission" date="2018-05" db="EMBL/GenBank/DDBJ databases">
        <title>Draft genome of Mucuna pruriens seed.</title>
        <authorList>
            <person name="Nnadi N.E."/>
            <person name="Vos R."/>
            <person name="Hasami M.H."/>
            <person name="Devisetty U.K."/>
            <person name="Aguiy J.C."/>
        </authorList>
    </citation>
    <scope>NUCLEOTIDE SEQUENCE [LARGE SCALE GENOMIC DNA]</scope>
    <source>
        <strain evidence="2">JCA_2017</strain>
    </source>
</reference>
<sequence length="118" mass="13251">MWSIQLGLSTGLLGCKAWVAETTLVLPRWSRTDQDDFISAETPFIISTRKPESDEELLKMFRKVEIDIPLFTPSSRFLIIVCAYGKKMKGSVEVGGIMLALTKNEEIISRAQALLKKC</sequence>
<dbReference type="EMBL" id="QJKJ01016907">
    <property type="protein sequence ID" value="RDX60378.1"/>
    <property type="molecule type" value="Genomic_DNA"/>
</dbReference>
<comment type="caution">
    <text evidence="2">The sequence shown here is derived from an EMBL/GenBank/DDBJ whole genome shotgun (WGS) entry which is preliminary data.</text>
</comment>
<feature type="chain" id="PRO_5016645722" evidence="1">
    <location>
        <begin position="18"/>
        <end position="118"/>
    </location>
</feature>
<accession>A0A371E2Y2</accession>
<evidence type="ECO:0000313" key="2">
    <source>
        <dbReference type="EMBL" id="RDX60378.1"/>
    </source>
</evidence>
<keyword evidence="1" id="KW-0732">Signal</keyword>
<dbReference type="Proteomes" id="UP000257109">
    <property type="component" value="Unassembled WGS sequence"/>
</dbReference>
<dbReference type="AlphaFoldDB" id="A0A371E2Y2"/>
<feature type="signal peptide" evidence="1">
    <location>
        <begin position="1"/>
        <end position="17"/>
    </location>
</feature>
<gene>
    <name evidence="2" type="ORF">CR513_61486</name>
</gene>
<name>A0A371E2Y2_MUCPR</name>
<proteinExistence type="predicted"/>
<feature type="non-terminal residue" evidence="2">
    <location>
        <position position="1"/>
    </location>
</feature>